<organism evidence="1 2">
    <name type="scientific">Reyranella soli</name>
    <dbReference type="NCBI Taxonomy" id="1230389"/>
    <lineage>
        <taxon>Bacteria</taxon>
        <taxon>Pseudomonadati</taxon>
        <taxon>Pseudomonadota</taxon>
        <taxon>Alphaproteobacteria</taxon>
        <taxon>Hyphomicrobiales</taxon>
        <taxon>Reyranellaceae</taxon>
        <taxon>Reyranella</taxon>
    </lineage>
</organism>
<name>A0A512NLR4_9HYPH</name>
<comment type="caution">
    <text evidence="1">The sequence shown here is derived from an EMBL/GenBank/DDBJ whole genome shotgun (WGS) entry which is preliminary data.</text>
</comment>
<dbReference type="EMBL" id="BKAJ01000143">
    <property type="protein sequence ID" value="GEP59886.1"/>
    <property type="molecule type" value="Genomic_DNA"/>
</dbReference>
<evidence type="ECO:0000313" key="1">
    <source>
        <dbReference type="EMBL" id="GEP59886.1"/>
    </source>
</evidence>
<dbReference type="Proteomes" id="UP000321058">
    <property type="component" value="Unassembled WGS sequence"/>
</dbReference>
<accession>A0A512NLR4</accession>
<proteinExistence type="predicted"/>
<keyword evidence="2" id="KW-1185">Reference proteome</keyword>
<gene>
    <name evidence="1" type="ORF">RSO01_70520</name>
</gene>
<sequence>MPWTLASRVCGRRARRQLFFATAVTIGRFARWGGVPFLLDYNNASRRPSETGERVIQPRRGPPVSAAVFVLSSRTATPDRKRRCTGTPARFPSGFLRSAFMAMGRNSIMVGKSYRTPDDEIRTVQSIDNGEVVYQAASGATPAMIEHAVDQKLSLEDFAAEVDGEVAPGV</sequence>
<dbReference type="AlphaFoldDB" id="A0A512NLR4"/>
<evidence type="ECO:0000313" key="2">
    <source>
        <dbReference type="Proteomes" id="UP000321058"/>
    </source>
</evidence>
<protein>
    <submittedName>
        <fullName evidence="1">Uncharacterized protein</fullName>
    </submittedName>
</protein>
<reference evidence="1 2" key="1">
    <citation type="submission" date="2019-07" db="EMBL/GenBank/DDBJ databases">
        <title>Whole genome shotgun sequence of Reyranella soli NBRC 108950.</title>
        <authorList>
            <person name="Hosoyama A."/>
            <person name="Uohara A."/>
            <person name="Ohji S."/>
            <person name="Ichikawa N."/>
        </authorList>
    </citation>
    <scope>NUCLEOTIDE SEQUENCE [LARGE SCALE GENOMIC DNA]</scope>
    <source>
        <strain evidence="1 2">NBRC 108950</strain>
    </source>
</reference>